<dbReference type="Proteomes" id="UP000095281">
    <property type="component" value="Unplaced"/>
</dbReference>
<dbReference type="WBParaSite" id="MhA1_Contig478.frz3.gene2">
    <property type="protein sequence ID" value="MhA1_Contig478.frz3.gene2"/>
    <property type="gene ID" value="MhA1_Contig478.frz3.gene2"/>
</dbReference>
<evidence type="ECO:0000313" key="2">
    <source>
        <dbReference type="Proteomes" id="UP000095281"/>
    </source>
</evidence>
<name>A0A1I8BQT4_MELHA</name>
<evidence type="ECO:0000313" key="3">
    <source>
        <dbReference type="WBParaSite" id="MhA1_Contig478.frz3.gene2"/>
    </source>
</evidence>
<keyword evidence="1" id="KW-0732">Signal</keyword>
<feature type="chain" id="PRO_5009316077" evidence="1">
    <location>
        <begin position="20"/>
        <end position="145"/>
    </location>
</feature>
<feature type="signal peptide" evidence="1">
    <location>
        <begin position="1"/>
        <end position="19"/>
    </location>
</feature>
<organism evidence="2 3">
    <name type="scientific">Meloidogyne hapla</name>
    <name type="common">Root-knot nematode worm</name>
    <dbReference type="NCBI Taxonomy" id="6305"/>
    <lineage>
        <taxon>Eukaryota</taxon>
        <taxon>Metazoa</taxon>
        <taxon>Ecdysozoa</taxon>
        <taxon>Nematoda</taxon>
        <taxon>Chromadorea</taxon>
        <taxon>Rhabditida</taxon>
        <taxon>Tylenchina</taxon>
        <taxon>Tylenchomorpha</taxon>
        <taxon>Tylenchoidea</taxon>
        <taxon>Meloidogynidae</taxon>
        <taxon>Meloidogyninae</taxon>
        <taxon>Meloidogyne</taxon>
    </lineage>
</organism>
<proteinExistence type="predicted"/>
<protein>
    <submittedName>
        <fullName evidence="3">DUF4430 domain-containing protein</fullName>
    </submittedName>
</protein>
<reference evidence="3" key="1">
    <citation type="submission" date="2016-11" db="UniProtKB">
        <authorList>
            <consortium name="WormBaseParasite"/>
        </authorList>
    </citation>
    <scope>IDENTIFICATION</scope>
</reference>
<sequence length="145" mass="16758">MLRIENYFVLLLLATFVYSAVYDRYSPYWNKPERVKINRTFNIKIELLANFGVSERMKQTAKQAILQNFSGQWPNTGNESNLIGEAMEKRFGGVWMVAIFDIDFDAAYTIVRRSPSYILFGVNDRAILIAREGDGRKHKSNNPLL</sequence>
<keyword evidence="2" id="KW-1185">Reference proteome</keyword>
<evidence type="ECO:0000256" key="1">
    <source>
        <dbReference type="SAM" id="SignalP"/>
    </source>
</evidence>
<accession>A0A1I8BQT4</accession>
<dbReference type="AlphaFoldDB" id="A0A1I8BQT4"/>